<evidence type="ECO:0000256" key="5">
    <source>
        <dbReference type="PIRSR" id="PIRSR006278-2"/>
    </source>
</evidence>
<dbReference type="GeneID" id="23614386"/>
<dbReference type="OrthoDB" id="10266364at2759"/>
<keyword evidence="3 5" id="KW-0663">Pyridoxal phosphate</keyword>
<evidence type="ECO:0000256" key="2">
    <source>
        <dbReference type="ARBA" id="ARBA00008639"/>
    </source>
</evidence>
<dbReference type="PANTHER" id="PTHR43780:SF7">
    <property type="entry name" value="D-CYSTEINE DESULFHYDRASE 2, MITOCHONDRIAL"/>
    <property type="match status" value="1"/>
</dbReference>
<evidence type="ECO:0000256" key="4">
    <source>
        <dbReference type="PIRSR" id="PIRSR006278-1"/>
    </source>
</evidence>
<reference evidence="7 8" key="1">
    <citation type="journal article" date="2014" name="BMC Genomics">
        <title>Oil accumulation mechanisms of the oleaginous microalga Chlorella protothecoides revealed through its genome, transcriptomes, and proteomes.</title>
        <authorList>
            <person name="Gao C."/>
            <person name="Wang Y."/>
            <person name="Shen Y."/>
            <person name="Yan D."/>
            <person name="He X."/>
            <person name="Dai J."/>
            <person name="Wu Q."/>
        </authorList>
    </citation>
    <scope>NUCLEOTIDE SEQUENCE [LARGE SCALE GENOMIC DNA]</scope>
    <source>
        <strain evidence="7 8">0710</strain>
    </source>
</reference>
<dbReference type="Gene3D" id="3.40.50.1100">
    <property type="match status" value="2"/>
</dbReference>
<dbReference type="KEGG" id="apro:F751_2995"/>
<proteinExistence type="inferred from homology"/>
<evidence type="ECO:0000256" key="1">
    <source>
        <dbReference type="ARBA" id="ARBA00001933"/>
    </source>
</evidence>
<feature type="active site" description="Nucleophile" evidence="4">
    <location>
        <position position="59"/>
    </location>
</feature>
<dbReference type="GO" id="GO:0019148">
    <property type="term" value="F:D-cysteine desulfhydrase activity"/>
    <property type="evidence" value="ECO:0007669"/>
    <property type="project" value="TreeGrafter"/>
</dbReference>
<organism evidence="7 8">
    <name type="scientific">Auxenochlorella protothecoides</name>
    <name type="common">Green microalga</name>
    <name type="synonym">Chlorella protothecoides</name>
    <dbReference type="NCBI Taxonomy" id="3075"/>
    <lineage>
        <taxon>Eukaryota</taxon>
        <taxon>Viridiplantae</taxon>
        <taxon>Chlorophyta</taxon>
        <taxon>core chlorophytes</taxon>
        <taxon>Trebouxiophyceae</taxon>
        <taxon>Chlorellales</taxon>
        <taxon>Chlorellaceae</taxon>
        <taxon>Auxenochlorella</taxon>
    </lineage>
</organism>
<name>A0A087SAQ0_AUXPR</name>
<dbReference type="InterPro" id="IPR001926">
    <property type="entry name" value="TrpB-like_PALP"/>
</dbReference>
<dbReference type="PIRSF" id="PIRSF006278">
    <property type="entry name" value="ACCD_DCysDesulf"/>
    <property type="match status" value="1"/>
</dbReference>
<feature type="modified residue" description="N6-(pyridoxal phosphate)lysine" evidence="5">
    <location>
        <position position="32"/>
    </location>
</feature>
<dbReference type="AlphaFoldDB" id="A0A087SAQ0"/>
<sequence>MNDDEPTSQITECGSFDVLRDDLAHPYVNGNKLRKLDAVWPALLAGPARHVVTCGGAQSAHLVAVAALAAGTRGALASHLLVRGEAPAAPTGHALYMRLLGGNVRYVPRREYAARGAMLAAYAAALCAPPDGPRPDQIAVLPEGGAMPGALLGSARLVRWLAGELGAAPRDLVLDCGTGATAAGLALGVALLGLPWRVVGVEVGGPPGEAARTATGLLNEAVAEYDLNPGVPDAAQAALRWVPRGHPRRFGRTLPGDGAAVRAVAAATGVVLDPIWTLAAWEAAAARAAAATVGPAPRQLMLHTGGGLALCGAAQRWPEQY</sequence>
<dbReference type="STRING" id="3075.A0A087SAQ0"/>
<keyword evidence="8" id="KW-1185">Reference proteome</keyword>
<feature type="domain" description="Tryptophan synthase beta chain-like PALP" evidence="6">
    <location>
        <begin position="21"/>
        <end position="305"/>
    </location>
</feature>
<dbReference type="RefSeq" id="XP_011395669.1">
    <property type="nucleotide sequence ID" value="XM_011397367.1"/>
</dbReference>
<accession>A0A087SAQ0</accession>
<dbReference type="Proteomes" id="UP000028924">
    <property type="component" value="Unassembled WGS sequence"/>
</dbReference>
<dbReference type="PANTHER" id="PTHR43780">
    <property type="entry name" value="1-AMINOCYCLOPROPANE-1-CARBOXYLATE DEAMINASE-RELATED"/>
    <property type="match status" value="1"/>
</dbReference>
<dbReference type="InterPro" id="IPR036052">
    <property type="entry name" value="TrpB-like_PALP_sf"/>
</dbReference>
<comment type="similarity">
    <text evidence="2">Belongs to the ACC deaminase/D-cysteine desulfhydrase family.</text>
</comment>
<gene>
    <name evidence="7" type="ORF">F751_2995</name>
</gene>
<evidence type="ECO:0000259" key="6">
    <source>
        <dbReference type="Pfam" id="PF00291"/>
    </source>
</evidence>
<evidence type="ECO:0000256" key="3">
    <source>
        <dbReference type="ARBA" id="ARBA00022898"/>
    </source>
</evidence>
<comment type="cofactor">
    <cofactor evidence="1">
        <name>pyridoxal 5'-phosphate</name>
        <dbReference type="ChEBI" id="CHEBI:597326"/>
    </cofactor>
</comment>
<evidence type="ECO:0000313" key="7">
    <source>
        <dbReference type="EMBL" id="KFM22804.1"/>
    </source>
</evidence>
<dbReference type="SUPFAM" id="SSF53686">
    <property type="entry name" value="Tryptophan synthase beta subunit-like PLP-dependent enzymes"/>
    <property type="match status" value="1"/>
</dbReference>
<dbReference type="EMBL" id="KL662081">
    <property type="protein sequence ID" value="KFM22804.1"/>
    <property type="molecule type" value="Genomic_DNA"/>
</dbReference>
<dbReference type="eggNOG" id="ENOG502QPSP">
    <property type="taxonomic scope" value="Eukaryota"/>
</dbReference>
<protein>
    <submittedName>
        <fullName evidence="7">Putative 1-aminocyclopropane-1-carboxylate deaminase</fullName>
    </submittedName>
</protein>
<dbReference type="InterPro" id="IPR027278">
    <property type="entry name" value="ACCD_DCysDesulf"/>
</dbReference>
<dbReference type="Pfam" id="PF00291">
    <property type="entry name" value="PALP"/>
    <property type="match status" value="1"/>
</dbReference>
<evidence type="ECO:0000313" key="8">
    <source>
        <dbReference type="Proteomes" id="UP000028924"/>
    </source>
</evidence>